<dbReference type="Proteomes" id="UP000519897">
    <property type="component" value="Unassembled WGS sequence"/>
</dbReference>
<feature type="compositionally biased region" description="Basic and acidic residues" evidence="1">
    <location>
        <begin position="165"/>
        <end position="176"/>
    </location>
</feature>
<gene>
    <name evidence="2" type="ORF">GGQ72_001018</name>
</gene>
<protein>
    <submittedName>
        <fullName evidence="2">Uncharacterized metal-binding protein YceD (DUF177 family)</fullName>
    </submittedName>
</protein>
<dbReference type="AlphaFoldDB" id="A0A7W6LDR6"/>
<dbReference type="Pfam" id="PF02620">
    <property type="entry name" value="YceD"/>
    <property type="match status" value="1"/>
</dbReference>
<evidence type="ECO:0000313" key="3">
    <source>
        <dbReference type="Proteomes" id="UP000519897"/>
    </source>
</evidence>
<keyword evidence="3" id="KW-1185">Reference proteome</keyword>
<sequence length="189" mass="20825">MKTSPDARSRPPFSYAVKVGHISANPVTVRISADEREREGLAELWKVSSVEELSAEMQIARWKKDGVRVRGHITARLTQSCVVTLEPVESVVSEDFEQIFVPEGSKLARMMTGESAEMVLDPDGPDLPETFEGDTIDAGATVAEMVALGIDPYPRKAGIEFADHIESDPTAKDDKPNPFAVLKDWKKKE</sequence>
<accession>A0A7W6LDR6</accession>
<comment type="caution">
    <text evidence="2">The sequence shown here is derived from an EMBL/GenBank/DDBJ whole genome shotgun (WGS) entry which is preliminary data.</text>
</comment>
<proteinExistence type="predicted"/>
<dbReference type="RefSeq" id="WP_165136367.1">
    <property type="nucleotide sequence ID" value="NZ_CP049250.1"/>
</dbReference>
<evidence type="ECO:0000256" key="1">
    <source>
        <dbReference type="SAM" id="MobiDB-lite"/>
    </source>
</evidence>
<name>A0A7W6LDR6_9HYPH</name>
<dbReference type="InterPro" id="IPR003772">
    <property type="entry name" value="YceD"/>
</dbReference>
<reference evidence="2 3" key="1">
    <citation type="submission" date="2020-08" db="EMBL/GenBank/DDBJ databases">
        <title>Genomic Encyclopedia of Type Strains, Phase IV (KMG-IV): sequencing the most valuable type-strain genomes for metagenomic binning, comparative biology and taxonomic classification.</title>
        <authorList>
            <person name="Goeker M."/>
        </authorList>
    </citation>
    <scope>NUCLEOTIDE SEQUENCE [LARGE SCALE GENOMIC DNA]</scope>
    <source>
        <strain evidence="2 3">DSM 29514</strain>
    </source>
</reference>
<feature type="region of interest" description="Disordered" evidence="1">
    <location>
        <begin position="165"/>
        <end position="189"/>
    </location>
</feature>
<evidence type="ECO:0000313" key="2">
    <source>
        <dbReference type="EMBL" id="MBB4142519.1"/>
    </source>
</evidence>
<dbReference type="EMBL" id="JACIEC010000001">
    <property type="protein sequence ID" value="MBB4142519.1"/>
    <property type="molecule type" value="Genomic_DNA"/>
</dbReference>
<organism evidence="2 3">
    <name type="scientific">Rhizobium rhizoryzae</name>
    <dbReference type="NCBI Taxonomy" id="451876"/>
    <lineage>
        <taxon>Bacteria</taxon>
        <taxon>Pseudomonadati</taxon>
        <taxon>Pseudomonadota</taxon>
        <taxon>Alphaproteobacteria</taxon>
        <taxon>Hyphomicrobiales</taxon>
        <taxon>Rhizobiaceae</taxon>
        <taxon>Rhizobium/Agrobacterium group</taxon>
        <taxon>Rhizobium</taxon>
    </lineage>
</organism>